<sequence>MFKTRRKLLSQNFLRDRELVKRLIVASSISWKNLVLEIGAGNGIITESLLTVSRKVVAVEIDRDLFTLLSSRLGKNKALKLVNGNILDFKLPNEPYKVFSNIPFSITGEIVKKLLFSDNPPDSCSLIVQKEAAKKFMTNQKKSSMLSILFYPWFDIKIGHILKRTDFQPVPMVDLCLLQIIKRPRPLISNDDLCKYRDFVVYKFTRCRAVGEWPVAQWLASYTKDVHCRGYFLRWQKEQGRLEKIHRTRTDKNWKKFGSQ</sequence>
<feature type="binding site" evidence="5">
    <location>
        <position position="39"/>
    </location>
    <ligand>
        <name>S-adenosyl-L-methionine</name>
        <dbReference type="ChEBI" id="CHEBI:59789"/>
    </ligand>
</feature>
<dbReference type="PANTHER" id="PTHR11727">
    <property type="entry name" value="DIMETHYLADENOSINE TRANSFERASE"/>
    <property type="match status" value="1"/>
</dbReference>
<dbReference type="PROSITE" id="PS01131">
    <property type="entry name" value="RRNA_A_DIMETH"/>
    <property type="match status" value="1"/>
</dbReference>
<dbReference type="PROSITE" id="PS51689">
    <property type="entry name" value="SAM_RNA_A_N6_MT"/>
    <property type="match status" value="1"/>
</dbReference>
<dbReference type="PATRIC" id="fig|1618387.3.peg.315"/>
<keyword evidence="1 5" id="KW-0489">Methyltransferase</keyword>
<dbReference type="PANTHER" id="PTHR11727:SF7">
    <property type="entry name" value="DIMETHYLADENOSINE TRANSFERASE-RELATED"/>
    <property type="match status" value="1"/>
</dbReference>
<dbReference type="EMBL" id="LCIH01000003">
    <property type="protein sequence ID" value="KKT52283.1"/>
    <property type="molecule type" value="Genomic_DNA"/>
</dbReference>
<evidence type="ECO:0000256" key="5">
    <source>
        <dbReference type="PROSITE-ProRule" id="PRU01026"/>
    </source>
</evidence>
<dbReference type="InterPro" id="IPR020598">
    <property type="entry name" value="rRNA_Ade_methylase_Trfase_N"/>
</dbReference>
<evidence type="ECO:0000256" key="4">
    <source>
        <dbReference type="ARBA" id="ARBA00022884"/>
    </source>
</evidence>
<organism evidence="7 8">
    <name type="scientific">Candidatus Collierbacteria bacterium GW2011_GWB2_44_22</name>
    <dbReference type="NCBI Taxonomy" id="1618387"/>
    <lineage>
        <taxon>Bacteria</taxon>
        <taxon>Candidatus Collieribacteriota</taxon>
    </lineage>
</organism>
<dbReference type="Proteomes" id="UP000034006">
    <property type="component" value="Unassembled WGS sequence"/>
</dbReference>
<dbReference type="Gene3D" id="1.10.8.100">
    <property type="entry name" value="Ribosomal RNA adenine dimethylase-like, domain 2"/>
    <property type="match status" value="1"/>
</dbReference>
<accession>A0A0G1I0D4</accession>
<feature type="domain" description="Ribosomal RNA adenine methylase transferase N-terminal" evidence="6">
    <location>
        <begin position="19"/>
        <end position="184"/>
    </location>
</feature>
<keyword evidence="4 5" id="KW-0694">RNA-binding</keyword>
<evidence type="ECO:0000256" key="3">
    <source>
        <dbReference type="ARBA" id="ARBA00022691"/>
    </source>
</evidence>
<dbReference type="AlphaFoldDB" id="A0A0G1I0D4"/>
<keyword evidence="2 5" id="KW-0808">Transferase</keyword>
<feature type="binding site" evidence="5">
    <location>
        <position position="101"/>
    </location>
    <ligand>
        <name>S-adenosyl-L-methionine</name>
        <dbReference type="ChEBI" id="CHEBI:59789"/>
    </ligand>
</feature>
<comment type="caution">
    <text evidence="7">The sequence shown here is derived from an EMBL/GenBank/DDBJ whole genome shotgun (WGS) entry which is preliminary data.</text>
</comment>
<dbReference type="InterPro" id="IPR020596">
    <property type="entry name" value="rRNA_Ade_Mease_Trfase_CS"/>
</dbReference>
<evidence type="ECO:0000259" key="6">
    <source>
        <dbReference type="SMART" id="SM00650"/>
    </source>
</evidence>
<reference evidence="7 8" key="1">
    <citation type="journal article" date="2015" name="Nature">
        <title>rRNA introns, odd ribosomes, and small enigmatic genomes across a large radiation of phyla.</title>
        <authorList>
            <person name="Brown C.T."/>
            <person name="Hug L.A."/>
            <person name="Thomas B.C."/>
            <person name="Sharon I."/>
            <person name="Castelle C.J."/>
            <person name="Singh A."/>
            <person name="Wilkins M.J."/>
            <person name="Williams K.H."/>
            <person name="Banfield J.F."/>
        </authorList>
    </citation>
    <scope>NUCLEOTIDE SEQUENCE [LARGE SCALE GENOMIC DNA]</scope>
</reference>
<comment type="similarity">
    <text evidence="5">Belongs to the class I-like SAM-binding methyltransferase superfamily. rRNA adenine N(6)-methyltransferase family.</text>
</comment>
<feature type="binding site" evidence="5">
    <location>
        <position position="14"/>
    </location>
    <ligand>
        <name>S-adenosyl-L-methionine</name>
        <dbReference type="ChEBI" id="CHEBI:59789"/>
    </ligand>
</feature>
<keyword evidence="3 5" id="KW-0949">S-adenosyl-L-methionine</keyword>
<dbReference type="SMART" id="SM00650">
    <property type="entry name" value="rADc"/>
    <property type="match status" value="1"/>
</dbReference>
<name>A0A0G1I0D4_9BACT</name>
<dbReference type="STRING" id="1618387.UW44_C0003G0126"/>
<comment type="caution">
    <text evidence="5">Lacks conserved residue(s) required for the propagation of feature annotation.</text>
</comment>
<protein>
    <submittedName>
        <fullName evidence="7">rRNA (Adenine-N(6)-)-methyltransferase</fullName>
    </submittedName>
</protein>
<dbReference type="GO" id="GO:0000179">
    <property type="term" value="F:rRNA (adenine-N6,N6-)-dimethyltransferase activity"/>
    <property type="evidence" value="ECO:0007669"/>
    <property type="project" value="UniProtKB-UniRule"/>
</dbReference>
<dbReference type="Gene3D" id="3.40.50.150">
    <property type="entry name" value="Vaccinia Virus protein VP39"/>
    <property type="match status" value="1"/>
</dbReference>
<proteinExistence type="inferred from homology"/>
<feature type="binding site" evidence="5">
    <location>
        <position position="12"/>
    </location>
    <ligand>
        <name>S-adenosyl-L-methionine</name>
        <dbReference type="ChEBI" id="CHEBI:59789"/>
    </ligand>
</feature>
<evidence type="ECO:0000313" key="8">
    <source>
        <dbReference type="Proteomes" id="UP000034006"/>
    </source>
</evidence>
<evidence type="ECO:0000313" key="7">
    <source>
        <dbReference type="EMBL" id="KKT52283.1"/>
    </source>
</evidence>
<evidence type="ECO:0000256" key="1">
    <source>
        <dbReference type="ARBA" id="ARBA00022603"/>
    </source>
</evidence>
<dbReference type="GO" id="GO:0005829">
    <property type="term" value="C:cytosol"/>
    <property type="evidence" value="ECO:0007669"/>
    <property type="project" value="TreeGrafter"/>
</dbReference>
<feature type="binding site" evidence="5">
    <location>
        <position position="60"/>
    </location>
    <ligand>
        <name>S-adenosyl-L-methionine</name>
        <dbReference type="ChEBI" id="CHEBI:59789"/>
    </ligand>
</feature>
<dbReference type="InterPro" id="IPR023165">
    <property type="entry name" value="rRNA_Ade_diMease-like_C"/>
</dbReference>
<evidence type="ECO:0000256" key="2">
    <source>
        <dbReference type="ARBA" id="ARBA00022679"/>
    </source>
</evidence>
<dbReference type="SUPFAM" id="SSF53335">
    <property type="entry name" value="S-adenosyl-L-methionine-dependent methyltransferases"/>
    <property type="match status" value="1"/>
</dbReference>
<gene>
    <name evidence="7" type="ORF">UW44_C0003G0126</name>
</gene>
<dbReference type="Pfam" id="PF00398">
    <property type="entry name" value="RrnaAD"/>
    <property type="match status" value="1"/>
</dbReference>
<dbReference type="GO" id="GO:0003723">
    <property type="term" value="F:RNA binding"/>
    <property type="evidence" value="ECO:0007669"/>
    <property type="project" value="UniProtKB-UniRule"/>
</dbReference>
<dbReference type="CDD" id="cd02440">
    <property type="entry name" value="AdoMet_MTases"/>
    <property type="match status" value="1"/>
</dbReference>
<dbReference type="InterPro" id="IPR001737">
    <property type="entry name" value="KsgA/Erm"/>
</dbReference>
<dbReference type="InterPro" id="IPR029063">
    <property type="entry name" value="SAM-dependent_MTases_sf"/>
</dbReference>